<evidence type="ECO:0000256" key="7">
    <source>
        <dbReference type="ARBA" id="ARBA00022729"/>
    </source>
</evidence>
<evidence type="ECO:0000256" key="5">
    <source>
        <dbReference type="ARBA" id="ARBA00022536"/>
    </source>
</evidence>
<proteinExistence type="evidence at protein level"/>
<feature type="disulfide bond" evidence="20">
    <location>
        <begin position="77"/>
        <end position="377"/>
    </location>
</feature>
<organism evidence="22 23">
    <name type="scientific">Danio rerio</name>
    <name type="common">Zebrafish</name>
    <name type="synonym">Brachydanio rerio</name>
    <dbReference type="NCBI Taxonomy" id="7955"/>
    <lineage>
        <taxon>Eukaryota</taxon>
        <taxon>Metazoa</taxon>
        <taxon>Chordata</taxon>
        <taxon>Craniata</taxon>
        <taxon>Vertebrata</taxon>
        <taxon>Euteleostomi</taxon>
        <taxon>Actinopterygii</taxon>
        <taxon>Neopterygii</taxon>
        <taxon>Teleostei</taxon>
        <taxon>Ostariophysi</taxon>
        <taxon>Cypriniformes</taxon>
        <taxon>Danionidae</taxon>
        <taxon>Danioninae</taxon>
        <taxon>Danio</taxon>
    </lineage>
</organism>
<evidence type="ECO:0000256" key="6">
    <source>
        <dbReference type="ARBA" id="ARBA00022622"/>
    </source>
</evidence>
<evidence type="ECO:0007829" key="25">
    <source>
        <dbReference type="PeptideAtlas" id="A0A8N7TES9"/>
    </source>
</evidence>
<name>A0A8N7TES9_DANRE</name>
<keyword evidence="9" id="KW-0472">Membrane</keyword>
<evidence type="ECO:0000256" key="8">
    <source>
        <dbReference type="ARBA" id="ARBA00022801"/>
    </source>
</evidence>
<evidence type="ECO:0000256" key="3">
    <source>
        <dbReference type="ARBA" id="ARBA00008871"/>
    </source>
</evidence>
<evidence type="ECO:0000256" key="4">
    <source>
        <dbReference type="ARBA" id="ARBA00022475"/>
    </source>
</evidence>
<comment type="subunit">
    <text evidence="16">Interacts with MST1R.</text>
</comment>
<comment type="catalytic activity">
    <reaction evidence="1 21">
        <text>Random hydrolysis of (1-&gt;4)-linkages between N-acetyl-beta-D-glucosamine and D-glucuronate residues in hyaluronate.</text>
        <dbReference type="EC" id="3.2.1.35"/>
    </reaction>
</comment>
<dbReference type="FunCoup" id="A0A8N7TES9">
    <property type="interactions" value="1013"/>
</dbReference>
<keyword evidence="5" id="KW-0245">EGF-like domain</keyword>
<evidence type="ECO:0000313" key="22">
    <source>
        <dbReference type="Proteomes" id="UP000000437"/>
    </source>
</evidence>
<dbReference type="GlyGen" id="A0A8N7TES9">
    <property type="glycosylation" value="1 site"/>
</dbReference>
<dbReference type="AlphaFoldDB" id="A0A8N7TES9"/>
<keyword evidence="4" id="KW-1003">Cell membrane</keyword>
<feature type="disulfide bond" evidence="20">
    <location>
        <begin position="241"/>
        <end position="257"/>
    </location>
</feature>
<evidence type="ECO:0000313" key="24">
    <source>
        <dbReference type="ZFIN" id="ZDB-GENE-050208-414"/>
    </source>
</evidence>
<evidence type="ECO:0000256" key="21">
    <source>
        <dbReference type="RuleBase" id="RU610713"/>
    </source>
</evidence>
<evidence type="ECO:0000256" key="2">
    <source>
        <dbReference type="ARBA" id="ARBA00004609"/>
    </source>
</evidence>
<dbReference type="CTD" id="559228"/>
<dbReference type="GO" id="GO:0005886">
    <property type="term" value="C:plasma membrane"/>
    <property type="evidence" value="ECO:0007669"/>
    <property type="project" value="UniProtKB-SubCell"/>
</dbReference>
<sequence length="502" mass="57526">MSERTGVLNGFSQIRSEMKNITHLSGTTRTQRASWLQVLLLMLFWTCLKAQQLKNTRWPLYSGKPLLLAWNAPTEDCRPRHDVTFQLDQFQIVASPNEGFTKQNLTIFYQDRLGLYPYFKPDSTPVYGGLPQAASLTQHLEKMPDGLKKYIKDQAVKGLAVIDWEEWRPLWIRNWGPKLIYRDRSQRLVAEKNPTWPLDQVTKVAQQEFELSARKFMLETLRLAKSLRPQQLWGYYLFPDCYNHNYQTNLQNYTGQCPDIEVSRNNELKWLWTESTALYPSVYMGKILKDNPKGRQFVRNRVKEGMRLASVGDGSARPVFVYTRPTYLTNMTSSNPAELLLLTEMDLVSTIGESVALGVAGVILWGDSTYASSQATCSSLNEYLRGPLGRYLLNVTSAAEQCSRNLCGFRGRCLRKQPNTDTYLHLSASTHRIERQANTLKLTGQMSEEELGRLRDDFQCQCYNGYSGDDCSIKDNGNRAAALWTSALQYWVLPLILMGFLH</sequence>
<evidence type="ECO:0000256" key="18">
    <source>
        <dbReference type="PIRSR" id="PIRSR038193-1"/>
    </source>
</evidence>
<dbReference type="FunFam" id="3.20.20.70:FF:000065">
    <property type="entry name" value="Hyaluronidase"/>
    <property type="match status" value="1"/>
</dbReference>
<evidence type="ECO:0000313" key="23">
    <source>
        <dbReference type="RefSeq" id="XP_687640.2"/>
    </source>
</evidence>
<dbReference type="InterPro" id="IPR017853">
    <property type="entry name" value="GH"/>
</dbReference>
<dbReference type="GO" id="GO:0033906">
    <property type="term" value="F:hyaluronoglucuronidase activity"/>
    <property type="evidence" value="ECO:0000318"/>
    <property type="project" value="GO_Central"/>
</dbReference>
<keyword evidence="14 21" id="KW-0326">Glycosidase</keyword>
<dbReference type="InterPro" id="IPR018155">
    <property type="entry name" value="Hyaluronidase"/>
</dbReference>
<dbReference type="EC" id="3.2.1.35" evidence="21"/>
<dbReference type="ZFIN" id="ZDB-GENE-050208-414">
    <property type="gene designation" value="hyal2b"/>
</dbReference>
<dbReference type="PANTHER" id="PTHR11769:SF6">
    <property type="entry name" value="HYALURONIDASE-2"/>
    <property type="match status" value="1"/>
</dbReference>
<feature type="disulfide bond" evidence="20">
    <location>
        <begin position="407"/>
        <end position="460"/>
    </location>
</feature>
<dbReference type="GeneID" id="559228"/>
<keyword evidence="10 20" id="KW-1015">Disulfide bond</keyword>
<dbReference type="AGR" id="ZFIN:ZDB-GENE-050208-414"/>
<dbReference type="SUPFAM" id="SSF51445">
    <property type="entry name" value="(Trans)glycosidases"/>
    <property type="match status" value="1"/>
</dbReference>
<keyword evidence="12" id="KW-0325">Glycoprotein</keyword>
<feature type="disulfide bond" evidence="20">
    <location>
        <begin position="462"/>
        <end position="471"/>
    </location>
</feature>
<evidence type="ECO:0000256" key="16">
    <source>
        <dbReference type="ARBA" id="ARBA00093545"/>
    </source>
</evidence>
<dbReference type="PIRSF" id="PIRSF038193">
    <property type="entry name" value="Hyaluronidase"/>
    <property type="match status" value="1"/>
</dbReference>
<keyword evidence="11" id="KW-0675">Receptor</keyword>
<evidence type="ECO:0000256" key="20">
    <source>
        <dbReference type="PIRSR" id="PIRSR038193-3"/>
    </source>
</evidence>
<comment type="subcellular location">
    <subcellularLocation>
        <location evidence="2">Cell membrane</location>
        <topology evidence="2">Lipid-anchor</topology>
        <topology evidence="2">GPI-anchor</topology>
    </subcellularLocation>
</comment>
<dbReference type="RefSeq" id="XP_687640.2">
    <property type="nucleotide sequence ID" value="XM_682548.9"/>
</dbReference>
<evidence type="ECO:0000256" key="1">
    <source>
        <dbReference type="ARBA" id="ARBA00000251"/>
    </source>
</evidence>
<dbReference type="Proteomes" id="UP000000437">
    <property type="component" value="Chromosome 22"/>
</dbReference>
<keyword evidence="8 21" id="KW-0378">Hydrolase</keyword>
<evidence type="ECO:0000256" key="17">
    <source>
        <dbReference type="PIRNR" id="PIRNR038193"/>
    </source>
</evidence>
<keyword evidence="6" id="KW-0336">GPI-anchor</keyword>
<protein>
    <recommendedName>
        <fullName evidence="21">Hyaluronidase</fullName>
        <ecNumber evidence="21">3.2.1.35</ecNumber>
    </recommendedName>
</protein>
<feature type="disulfide bond" evidence="20">
    <location>
        <begin position="402"/>
        <end position="413"/>
    </location>
</feature>
<dbReference type="PRINTS" id="PR00846">
    <property type="entry name" value="GLHYDRLASE56"/>
</dbReference>
<dbReference type="InterPro" id="IPR013785">
    <property type="entry name" value="Aldolase_TIM"/>
</dbReference>
<dbReference type="GO" id="GO:0030214">
    <property type="term" value="P:hyaluronan catabolic process"/>
    <property type="evidence" value="ECO:0000318"/>
    <property type="project" value="GO_Central"/>
</dbReference>
<evidence type="ECO:0000256" key="9">
    <source>
        <dbReference type="ARBA" id="ARBA00023136"/>
    </source>
</evidence>
<dbReference type="Gene3D" id="3.20.20.70">
    <property type="entry name" value="Aldolase class I"/>
    <property type="match status" value="1"/>
</dbReference>
<dbReference type="GO" id="GO:0098552">
    <property type="term" value="C:side of membrane"/>
    <property type="evidence" value="ECO:0007669"/>
    <property type="project" value="UniProtKB-KW"/>
</dbReference>
<comment type="function">
    <text evidence="15">Catalyzes hyaluronan degradation into small fragments that are endocytosed and degraded in lysosomes by HYAL1 and exoglycosidases. Essential for the breakdown of extracellular matrix hyaluronan.</text>
</comment>
<dbReference type="GO" id="GO:0031410">
    <property type="term" value="C:cytoplasmic vesicle"/>
    <property type="evidence" value="ECO:0000318"/>
    <property type="project" value="GO_Central"/>
</dbReference>
<evidence type="ECO:0000256" key="14">
    <source>
        <dbReference type="ARBA" id="ARBA00023295"/>
    </source>
</evidence>
<feature type="active site" description="Proton donor" evidence="18">
    <location>
        <position position="165"/>
    </location>
</feature>
<dbReference type="Pfam" id="PF01630">
    <property type="entry name" value="Glyco_hydro_56"/>
    <property type="match status" value="1"/>
</dbReference>
<keyword evidence="13" id="KW-0449">Lipoprotein</keyword>
<evidence type="ECO:0000256" key="11">
    <source>
        <dbReference type="ARBA" id="ARBA00023170"/>
    </source>
</evidence>
<keyword evidence="25" id="KW-1267">Proteomics identification</keyword>
<evidence type="ECO:0000256" key="19">
    <source>
        <dbReference type="PIRSR" id="PIRSR038193-2"/>
    </source>
</evidence>
<evidence type="ECO:0000256" key="13">
    <source>
        <dbReference type="ARBA" id="ARBA00023288"/>
    </source>
</evidence>
<evidence type="ECO:0000256" key="15">
    <source>
        <dbReference type="ARBA" id="ARBA00093332"/>
    </source>
</evidence>
<keyword evidence="7" id="KW-0732">Signal</keyword>
<dbReference type="GO" id="GO:0005975">
    <property type="term" value="P:carbohydrate metabolic process"/>
    <property type="evidence" value="ECO:0007669"/>
    <property type="project" value="UniProtKB-UniRule"/>
</dbReference>
<reference evidence="23" key="1">
    <citation type="submission" date="2025-08" db="UniProtKB">
        <authorList>
            <consortium name="RefSeq"/>
        </authorList>
    </citation>
    <scope>IDENTIFICATION</scope>
    <source>
        <strain evidence="23">Tuebingen</strain>
        <tissue evidence="23">Fibroblasts and whole tissue</tissue>
    </source>
</reference>
<evidence type="ECO:0000256" key="10">
    <source>
        <dbReference type="ARBA" id="ARBA00023157"/>
    </source>
</evidence>
<gene>
    <name evidence="23 24" type="primary">hyal2b</name>
</gene>
<keyword evidence="22" id="KW-1185">Reference proteome</keyword>
<feature type="glycosylation site" description="N-linked (GlcNAc...) asparagine" evidence="19">
    <location>
        <position position="394"/>
    </location>
</feature>
<dbReference type="GO" id="GO:0004415">
    <property type="term" value="F:hyalurononglucosaminidase activity"/>
    <property type="evidence" value="ECO:0007669"/>
    <property type="project" value="UniProtKB-UniRule"/>
</dbReference>
<dbReference type="PANTHER" id="PTHR11769">
    <property type="entry name" value="HYALURONIDASE"/>
    <property type="match status" value="1"/>
</dbReference>
<dbReference type="OrthoDB" id="5796153at2759"/>
<evidence type="ECO:0000256" key="12">
    <source>
        <dbReference type="ARBA" id="ARBA00023180"/>
    </source>
</evidence>
<comment type="similarity">
    <text evidence="3 17 21">Belongs to the glycosyl hydrolase 56 family.</text>
</comment>
<accession>A0A8N7TES9</accession>